<organism evidence="1 2">
    <name type="scientific">Dyadobacter arcticus</name>
    <dbReference type="NCBI Taxonomy" id="1078754"/>
    <lineage>
        <taxon>Bacteria</taxon>
        <taxon>Pseudomonadati</taxon>
        <taxon>Bacteroidota</taxon>
        <taxon>Cytophagia</taxon>
        <taxon>Cytophagales</taxon>
        <taxon>Spirosomataceae</taxon>
        <taxon>Dyadobacter</taxon>
    </lineage>
</organism>
<dbReference type="EMBL" id="JAASQJ010000003">
    <property type="protein sequence ID" value="NIJ54191.1"/>
    <property type="molecule type" value="Genomic_DNA"/>
</dbReference>
<protein>
    <submittedName>
        <fullName evidence="1">Uncharacterized protein</fullName>
    </submittedName>
</protein>
<keyword evidence="2" id="KW-1185">Reference proteome</keyword>
<sequence length="39" mass="4821">MEVNENHVVKKYFANMCPETCYAMYYIRKHDEKIFITYP</sequence>
<gene>
    <name evidence="1" type="ORF">FHS68_003373</name>
</gene>
<evidence type="ECO:0000313" key="1">
    <source>
        <dbReference type="EMBL" id="NIJ54191.1"/>
    </source>
</evidence>
<reference evidence="1 2" key="1">
    <citation type="submission" date="2020-03" db="EMBL/GenBank/DDBJ databases">
        <title>Genomic Encyclopedia of Type Strains, Phase IV (KMG-IV): sequencing the most valuable type-strain genomes for metagenomic binning, comparative biology and taxonomic classification.</title>
        <authorList>
            <person name="Goeker M."/>
        </authorList>
    </citation>
    <scope>NUCLEOTIDE SEQUENCE [LARGE SCALE GENOMIC DNA]</scope>
    <source>
        <strain evidence="1 2">DSM 102865</strain>
    </source>
</reference>
<dbReference type="Proteomes" id="UP001179181">
    <property type="component" value="Unassembled WGS sequence"/>
</dbReference>
<evidence type="ECO:0000313" key="2">
    <source>
        <dbReference type="Proteomes" id="UP001179181"/>
    </source>
</evidence>
<accession>A0ABX0UMK3</accession>
<comment type="caution">
    <text evidence="1">The sequence shown here is derived from an EMBL/GenBank/DDBJ whole genome shotgun (WGS) entry which is preliminary data.</text>
</comment>
<name>A0ABX0UMK3_9BACT</name>
<proteinExistence type="predicted"/>